<proteinExistence type="inferred from homology"/>
<dbReference type="Pfam" id="PF12436">
    <property type="entry name" value="USP7_ICP0_bdg"/>
    <property type="match status" value="1"/>
</dbReference>
<dbReference type="InterPro" id="IPR008974">
    <property type="entry name" value="TRAF-like"/>
</dbReference>
<dbReference type="GO" id="GO:0031647">
    <property type="term" value="P:regulation of protein stability"/>
    <property type="evidence" value="ECO:0007669"/>
    <property type="project" value="TreeGrafter"/>
</dbReference>
<dbReference type="Gene3D" id="3.10.20.90">
    <property type="entry name" value="Phosphatidylinositol 3-kinase Catalytic Subunit, Chain A, domain 1"/>
    <property type="match status" value="2"/>
</dbReference>
<keyword evidence="5" id="KW-0833">Ubl conjugation pathway</keyword>
<dbReference type="GO" id="GO:0005829">
    <property type="term" value="C:cytosol"/>
    <property type="evidence" value="ECO:0007669"/>
    <property type="project" value="TreeGrafter"/>
</dbReference>
<evidence type="ECO:0000256" key="4">
    <source>
        <dbReference type="ARBA" id="ARBA00022670"/>
    </source>
</evidence>
<dbReference type="PROSITE" id="PS00973">
    <property type="entry name" value="USP_2"/>
    <property type="match status" value="1"/>
</dbReference>
<dbReference type="InterPro" id="IPR002083">
    <property type="entry name" value="MATH/TRAF_dom"/>
</dbReference>
<dbReference type="InterPro" id="IPR028889">
    <property type="entry name" value="USP"/>
</dbReference>
<dbReference type="PROSITE" id="PS50235">
    <property type="entry name" value="USP_3"/>
    <property type="match status" value="1"/>
</dbReference>
<dbReference type="PANTHER" id="PTHR24006">
    <property type="entry name" value="UBIQUITIN CARBOXYL-TERMINAL HYDROLASE"/>
    <property type="match status" value="1"/>
</dbReference>
<dbReference type="InterPro" id="IPR029346">
    <property type="entry name" value="USP_C"/>
</dbReference>
<evidence type="ECO:0000313" key="11">
    <source>
        <dbReference type="EMBL" id="WPK24172.1"/>
    </source>
</evidence>
<dbReference type="EC" id="3.4.19.12" evidence="3"/>
<protein>
    <recommendedName>
        <fullName evidence="3">ubiquitinyl hydrolase 1</fullName>
        <ecNumber evidence="3">3.4.19.12</ecNumber>
    </recommendedName>
</protein>
<dbReference type="InterPro" id="IPR018200">
    <property type="entry name" value="USP_CS"/>
</dbReference>
<keyword evidence="12" id="KW-1185">Reference proteome</keyword>
<comment type="similarity">
    <text evidence="2">Belongs to the peptidase C19 family.</text>
</comment>
<accession>A0AAX4H6T3</accession>
<dbReference type="SUPFAM" id="SSF49599">
    <property type="entry name" value="TRAF domain-like"/>
    <property type="match status" value="1"/>
</dbReference>
<evidence type="ECO:0000256" key="6">
    <source>
        <dbReference type="ARBA" id="ARBA00022801"/>
    </source>
</evidence>
<dbReference type="PANTHER" id="PTHR24006:SF644">
    <property type="entry name" value="UBIQUITIN CARBOXYL-TERMINAL HYDROLASE 7"/>
    <property type="match status" value="1"/>
</dbReference>
<reference evidence="11 12" key="1">
    <citation type="submission" date="2023-10" db="EMBL/GenBank/DDBJ databases">
        <title>Draft Genome Sequence of Candida saopaulonensis from a very Premature Infant with Sepsis.</title>
        <authorList>
            <person name="Ning Y."/>
            <person name="Dai R."/>
            <person name="Xiao M."/>
            <person name="Xu Y."/>
            <person name="Yan Q."/>
            <person name="Zhang L."/>
        </authorList>
    </citation>
    <scope>NUCLEOTIDE SEQUENCE [LARGE SCALE GENOMIC DNA]</scope>
    <source>
        <strain evidence="11 12">19XY460</strain>
    </source>
</reference>
<evidence type="ECO:0000256" key="7">
    <source>
        <dbReference type="ARBA" id="ARBA00022807"/>
    </source>
</evidence>
<gene>
    <name evidence="11" type="ORF">PUMCH_001435</name>
</gene>
<keyword evidence="7" id="KW-0788">Thiol protease</keyword>
<dbReference type="GO" id="GO:0004843">
    <property type="term" value="F:cysteine-type deubiquitinase activity"/>
    <property type="evidence" value="ECO:0007669"/>
    <property type="project" value="UniProtKB-EC"/>
</dbReference>
<keyword evidence="4" id="KW-0645">Protease</keyword>
<dbReference type="GO" id="GO:0016579">
    <property type="term" value="P:protein deubiquitination"/>
    <property type="evidence" value="ECO:0007669"/>
    <property type="project" value="InterPro"/>
</dbReference>
<dbReference type="InterPro" id="IPR001394">
    <property type="entry name" value="Peptidase_C19_UCH"/>
</dbReference>
<evidence type="ECO:0000256" key="3">
    <source>
        <dbReference type="ARBA" id="ARBA00012759"/>
    </source>
</evidence>
<feature type="domain" description="USP" evidence="10">
    <location>
        <begin position="263"/>
        <end position="650"/>
    </location>
</feature>
<name>A0AAX4H6T3_9ASCO</name>
<dbReference type="GeneID" id="88172500"/>
<evidence type="ECO:0000259" key="10">
    <source>
        <dbReference type="PROSITE" id="PS50235"/>
    </source>
</evidence>
<evidence type="ECO:0000313" key="12">
    <source>
        <dbReference type="Proteomes" id="UP001338582"/>
    </source>
</evidence>
<organism evidence="11 12">
    <name type="scientific">Australozyma saopauloensis</name>
    <dbReference type="NCBI Taxonomy" id="291208"/>
    <lineage>
        <taxon>Eukaryota</taxon>
        <taxon>Fungi</taxon>
        <taxon>Dikarya</taxon>
        <taxon>Ascomycota</taxon>
        <taxon>Saccharomycotina</taxon>
        <taxon>Pichiomycetes</taxon>
        <taxon>Metschnikowiaceae</taxon>
        <taxon>Australozyma</taxon>
    </lineage>
</organism>
<feature type="region of interest" description="Disordered" evidence="8">
    <location>
        <begin position="15"/>
        <end position="64"/>
    </location>
</feature>
<dbReference type="InterPro" id="IPR038765">
    <property type="entry name" value="Papain-like_cys_pep_sf"/>
</dbReference>
<dbReference type="KEGG" id="asau:88172500"/>
<evidence type="ECO:0000256" key="8">
    <source>
        <dbReference type="SAM" id="MobiDB-lite"/>
    </source>
</evidence>
<dbReference type="RefSeq" id="XP_062876555.1">
    <property type="nucleotide sequence ID" value="XM_063020485.1"/>
</dbReference>
<dbReference type="GO" id="GO:0006508">
    <property type="term" value="P:proteolysis"/>
    <property type="evidence" value="ECO:0007669"/>
    <property type="project" value="UniProtKB-KW"/>
</dbReference>
<evidence type="ECO:0000256" key="5">
    <source>
        <dbReference type="ARBA" id="ARBA00022786"/>
    </source>
</evidence>
<evidence type="ECO:0000256" key="2">
    <source>
        <dbReference type="ARBA" id="ARBA00009085"/>
    </source>
</evidence>
<dbReference type="Gene3D" id="3.90.70.10">
    <property type="entry name" value="Cysteine proteinases"/>
    <property type="match status" value="1"/>
</dbReference>
<evidence type="ECO:0000259" key="9">
    <source>
        <dbReference type="PROSITE" id="PS50144"/>
    </source>
</evidence>
<dbReference type="Gene3D" id="2.60.210.10">
    <property type="entry name" value="Apoptosis, Tumor Necrosis Factor Receptor Associated Protein 2, Chain A"/>
    <property type="match status" value="1"/>
</dbReference>
<dbReference type="GO" id="GO:0005634">
    <property type="term" value="C:nucleus"/>
    <property type="evidence" value="ECO:0007669"/>
    <property type="project" value="TreeGrafter"/>
</dbReference>
<keyword evidence="6" id="KW-0378">Hydrolase</keyword>
<evidence type="ECO:0000256" key="1">
    <source>
        <dbReference type="ARBA" id="ARBA00000707"/>
    </source>
</evidence>
<dbReference type="Pfam" id="PF14533">
    <property type="entry name" value="USP7_C2"/>
    <property type="match status" value="1"/>
</dbReference>
<feature type="domain" description="MATH" evidence="9">
    <location>
        <begin position="86"/>
        <end position="236"/>
    </location>
</feature>
<dbReference type="EMBL" id="CP138895">
    <property type="protein sequence ID" value="WPK24172.1"/>
    <property type="molecule type" value="Genomic_DNA"/>
</dbReference>
<dbReference type="Proteomes" id="UP001338582">
    <property type="component" value="Chromosome 2"/>
</dbReference>
<dbReference type="InterPro" id="IPR024729">
    <property type="entry name" value="USP7_ICP0-binding_dom"/>
</dbReference>
<dbReference type="PROSITE" id="PS50144">
    <property type="entry name" value="MATH"/>
    <property type="match status" value="1"/>
</dbReference>
<dbReference type="SUPFAM" id="SSF54001">
    <property type="entry name" value="Cysteine proteinases"/>
    <property type="match status" value="1"/>
</dbReference>
<dbReference type="Pfam" id="PF00917">
    <property type="entry name" value="MATH"/>
    <property type="match status" value="1"/>
</dbReference>
<dbReference type="SMART" id="SM00061">
    <property type="entry name" value="MATH"/>
    <property type="match status" value="1"/>
</dbReference>
<dbReference type="InterPro" id="IPR050164">
    <property type="entry name" value="Peptidase_C19"/>
</dbReference>
<dbReference type="Pfam" id="PF00443">
    <property type="entry name" value="UCH"/>
    <property type="match status" value="1"/>
</dbReference>
<comment type="catalytic activity">
    <reaction evidence="1">
        <text>Thiol-dependent hydrolysis of ester, thioester, amide, peptide and isopeptide bonds formed by the C-terminal Gly of ubiquitin (a 76-residue protein attached to proteins as an intracellular targeting signal).</text>
        <dbReference type="EC" id="3.4.19.12"/>
    </reaction>
</comment>
<sequence>MDVSDAEMDIQEVASPVLHGQAAQNDRNGTGVNGYDNPEIPKNSHDRAGDASLKTTTGIRSGAIPTDPDFASRIIKPIPDFPVADQTHYVWEISDWNTTRRSQKVQSPMFECGGCKWRITLFPRSNAEAVSLYLEPQSPAKLRQVELAAAAVKGTKTDVEPADADQKQEDSKWYVCAQFALDIWNPENASAHIPNTAHHRFTSREQDWGFSAFISPRELTARGIMLDNKVNISACVRVLDDSCTGVLWGDFAGYDSKTSTGFVGLNNQGATCYLNLLLQLYFVTGAFRALVYEIPTDSEDSSQNKHADTLVNGSIVNAIRDLNIIDGHAVTDVVAQLSNAKPPEENAKSSPDKAALKRARIVALAMQRAFAHMQLETSPVSTLEVTKSFGWDSSDAFTQHDVQELNRILMDKLELAMLGSPVQNRLNSLFVGAMKSYVKCVNVQYESSRVEPFWDIQLNVRGLQNLQESFKNYVEPELLSGDNKYDAGEEHGYQDAKKGVHFQWFPPVLHLQLKRFEYDFMVDDLVKIDDLYEYPDLIDLSSYLGDVPDSIRNQNWVYKLHGVLVHQGTVSNGHYYAMLKPFGETKEGETGWFRFDDDRVWKVTSTEVFHENFGARQLSPQVLRNLSRSEQQEYYLRRATSAYMLVYYREEALPTILPNTEIVVPSHVRAQIEAEKEATLARSRQRIEALHYLTVNLVAVDNFKKYSGFDIFPDPSLKRSLGRVDFDPDSYPDQIKVRKDAKIRDLLRLIANKYGYDSEADFPFSVYPLKPRANKTSRPESLISEDAMNETVMSFYLKHFKKRGEEMVLFVYQPEKDLMAGSKDELTSSANEEDVILFLKYYNADTNEITGLSYVSTKKYTVLSQLLPLVNAALHLPAGSNLDLLEEVSNVRIEPLQADLTVEKNELVTGDIITVSLPGLTDAVHEKYTFLHTRVRVSISPSKITEENDFIVSSPVVADPPAPIEMWISSAWTYEELAKSVASQLHENVNPDHLRLFLVEQDLDGDSEDGESQIAKRYPLPSTVKLHQVFSKLHAAGTTHLEYEVLSVPLLEYESMRSINVHWLSTVLNPQLIRVFISKTSTVGDVISKVIEDLSLPKELWGGILAWTSVMFKYGDLMKFDMSIEEIPANADLCCGYFPIEVSILVDYNMYKPYTSNGTSAAVSKNLGPEFDFVHANEVKKCEQHEKSLNFIPVFHFQKLTTYVHSAPFILIVFPGEKWPETARRLSQKLGLDPKTAFDKMRVALADENDKGRYLELNTDMVLFDEIKRHDSSVSLALDHRERNPRRSYAQEKGISIG</sequence>